<dbReference type="GO" id="GO:0005524">
    <property type="term" value="F:ATP binding"/>
    <property type="evidence" value="ECO:0007669"/>
    <property type="project" value="UniProtKB-UniRule"/>
</dbReference>
<dbReference type="InterPro" id="IPR011009">
    <property type="entry name" value="Kinase-like_dom_sf"/>
</dbReference>
<evidence type="ECO:0000313" key="11">
    <source>
        <dbReference type="EMBL" id="EER00452.1"/>
    </source>
</evidence>
<dbReference type="PANTHER" id="PTHR24350">
    <property type="entry name" value="SERINE/THREONINE-PROTEIN KINASE IAL-RELATED"/>
    <property type="match status" value="1"/>
</dbReference>
<dbReference type="Gene3D" id="3.30.200.20">
    <property type="entry name" value="Phosphorylase Kinase, domain 1"/>
    <property type="match status" value="1"/>
</dbReference>
<dbReference type="InterPro" id="IPR017441">
    <property type="entry name" value="Protein_kinase_ATP_BS"/>
</dbReference>
<evidence type="ECO:0000313" key="12">
    <source>
        <dbReference type="Proteomes" id="UP000007800"/>
    </source>
</evidence>
<dbReference type="Pfam" id="PF00069">
    <property type="entry name" value="Pkinase"/>
    <property type="match status" value="1"/>
</dbReference>
<dbReference type="OrthoDB" id="193931at2759"/>
<keyword evidence="2" id="KW-0808">Transferase</keyword>
<feature type="cross-link" description="Glycyl lysine isopeptide (Lys-Gly) (interchain with G-Cter in SUMO2)" evidence="8">
    <location>
        <position position="120"/>
    </location>
</feature>
<evidence type="ECO:0000256" key="1">
    <source>
        <dbReference type="ARBA" id="ARBA00022527"/>
    </source>
</evidence>
<dbReference type="EMBL" id="GG685013">
    <property type="protein sequence ID" value="EER00452.1"/>
    <property type="molecule type" value="Genomic_DNA"/>
</dbReference>
<dbReference type="GeneID" id="9043523"/>
<dbReference type="AlphaFoldDB" id="C5LS41"/>
<evidence type="ECO:0000256" key="2">
    <source>
        <dbReference type="ARBA" id="ARBA00022679"/>
    </source>
</evidence>
<proteinExistence type="predicted"/>
<dbReference type="InParanoid" id="C5LS41"/>
<feature type="binding site" evidence="7 9">
    <location>
        <position position="25"/>
    </location>
    <ligand>
        <name>ATP</name>
        <dbReference type="ChEBI" id="CHEBI:30616"/>
    </ligand>
</feature>
<evidence type="ECO:0000256" key="3">
    <source>
        <dbReference type="ARBA" id="ARBA00022741"/>
    </source>
</evidence>
<dbReference type="GO" id="GO:0004674">
    <property type="term" value="F:protein serine/threonine kinase activity"/>
    <property type="evidence" value="ECO:0007669"/>
    <property type="project" value="UniProtKB-KW"/>
</dbReference>
<dbReference type="Gene3D" id="1.10.510.10">
    <property type="entry name" value="Transferase(Phosphotransferase) domain 1"/>
    <property type="match status" value="1"/>
</dbReference>
<keyword evidence="12" id="KW-1185">Reference proteome</keyword>
<evidence type="ECO:0000256" key="4">
    <source>
        <dbReference type="ARBA" id="ARBA00022777"/>
    </source>
</evidence>
<evidence type="ECO:0000256" key="7">
    <source>
        <dbReference type="PIRSR" id="PIRSR630616-2"/>
    </source>
</evidence>
<feature type="active site" description="Proton acceptor" evidence="6">
    <location>
        <position position="118"/>
    </location>
</feature>
<feature type="non-terminal residue" evidence="11">
    <location>
        <position position="1"/>
    </location>
</feature>
<dbReference type="SUPFAM" id="SSF56112">
    <property type="entry name" value="Protein kinase-like (PK-like)"/>
    <property type="match status" value="1"/>
</dbReference>
<dbReference type="InterPro" id="IPR000719">
    <property type="entry name" value="Prot_kinase_dom"/>
</dbReference>
<dbReference type="InterPro" id="IPR030616">
    <property type="entry name" value="Aur-like"/>
</dbReference>
<protein>
    <submittedName>
        <fullName evidence="11">cAMP-dependent protein kinase, gamma-catalytic subunit, putative</fullName>
    </submittedName>
</protein>
<evidence type="ECO:0000259" key="10">
    <source>
        <dbReference type="PROSITE" id="PS50011"/>
    </source>
</evidence>
<feature type="non-terminal residue" evidence="11">
    <location>
        <position position="124"/>
    </location>
</feature>
<accession>C5LS41</accession>
<gene>
    <name evidence="11" type="ORF">Pmar_PMAR022733</name>
</gene>
<keyword evidence="1" id="KW-0723">Serine/threonine-protein kinase</keyword>
<reference evidence="11 12" key="1">
    <citation type="submission" date="2008-07" db="EMBL/GenBank/DDBJ databases">
        <authorList>
            <person name="El-Sayed N."/>
            <person name="Caler E."/>
            <person name="Inman J."/>
            <person name="Amedeo P."/>
            <person name="Hass B."/>
            <person name="Wortman J."/>
        </authorList>
    </citation>
    <scope>NUCLEOTIDE SEQUENCE [LARGE SCALE GENOMIC DNA]</scope>
    <source>
        <strain evidence="12">ATCC 50983 / TXsc</strain>
    </source>
</reference>
<dbReference type="SMART" id="SM00220">
    <property type="entry name" value="S_TKc"/>
    <property type="match status" value="1"/>
</dbReference>
<dbReference type="PROSITE" id="PS50011">
    <property type="entry name" value="PROTEIN_KINASE_DOM"/>
    <property type="match status" value="1"/>
</dbReference>
<dbReference type="PROSITE" id="PS00107">
    <property type="entry name" value="PROTEIN_KINASE_ATP"/>
    <property type="match status" value="1"/>
</dbReference>
<keyword evidence="5 7" id="KW-0067">ATP-binding</keyword>
<keyword evidence="4 11" id="KW-0418">Kinase</keyword>
<name>C5LS41_PERM5</name>
<evidence type="ECO:0000256" key="5">
    <source>
        <dbReference type="ARBA" id="ARBA00022840"/>
    </source>
</evidence>
<organism evidence="12">
    <name type="scientific">Perkinsus marinus (strain ATCC 50983 / TXsc)</name>
    <dbReference type="NCBI Taxonomy" id="423536"/>
    <lineage>
        <taxon>Eukaryota</taxon>
        <taxon>Sar</taxon>
        <taxon>Alveolata</taxon>
        <taxon>Perkinsozoa</taxon>
        <taxon>Perkinsea</taxon>
        <taxon>Perkinsida</taxon>
        <taxon>Perkinsidae</taxon>
        <taxon>Perkinsus</taxon>
    </lineage>
</organism>
<feature type="domain" description="Protein kinase" evidence="10">
    <location>
        <begin position="1"/>
        <end position="124"/>
    </location>
</feature>
<evidence type="ECO:0000256" key="8">
    <source>
        <dbReference type="PIRSR" id="PIRSR630616-3"/>
    </source>
</evidence>
<evidence type="ECO:0000256" key="9">
    <source>
        <dbReference type="PROSITE-ProRule" id="PRU10141"/>
    </source>
</evidence>
<evidence type="ECO:0000256" key="6">
    <source>
        <dbReference type="PIRSR" id="PIRSR630616-1"/>
    </source>
</evidence>
<sequence length="124" mass="14155">VLGHGATATVRKVIHKRTGEEFALKSLTKKGLSRWQANFLLNEVEIFLSVDHPNICRLAYVFEAPTMVLLLHIRTTRDFSIRRFSCGGHFTEPEVADIVAQILYAINYLHTSNIVHRDIKPSHF</sequence>
<dbReference type="RefSeq" id="XP_002767734.1">
    <property type="nucleotide sequence ID" value="XM_002767688.1"/>
</dbReference>
<dbReference type="Proteomes" id="UP000007800">
    <property type="component" value="Unassembled WGS sequence"/>
</dbReference>
<keyword evidence="3 7" id="KW-0547">Nucleotide-binding</keyword>